<feature type="domain" description="Mop" evidence="12">
    <location>
        <begin position="299"/>
        <end position="372"/>
    </location>
</feature>
<evidence type="ECO:0000313" key="13">
    <source>
        <dbReference type="EMBL" id="CPR19233.1"/>
    </source>
</evidence>
<keyword evidence="7 13" id="KW-0067">ATP-binding</keyword>
<dbReference type="InterPro" id="IPR011868">
    <property type="entry name" value="ModC_ABC_ATP-bd"/>
</dbReference>
<dbReference type="PROSITE" id="PS00211">
    <property type="entry name" value="ABC_TRANSPORTER_1"/>
    <property type="match status" value="1"/>
</dbReference>
<dbReference type="Gene3D" id="2.40.50.100">
    <property type="match status" value="1"/>
</dbReference>
<dbReference type="NCBIfam" id="TIGR02142">
    <property type="entry name" value="modC_ABC"/>
    <property type="match status" value="1"/>
</dbReference>
<dbReference type="Proteomes" id="UP000033187">
    <property type="component" value="Chromosome 1"/>
</dbReference>
<sequence>MNAGEARIDVAFAGTLGAFSLDVSFQAPTKGITALFGPSGCGKTSVLRCMAGLNRLTGKLTVGDDVWQDDATNTFRKPYDRPIGYVFQEASLFPHLSVRSNLLFGARRASKKAAANALKFDDIVALLGISHLLERAPLALSGGERQRVAIGRALLSQPQLLLMDEPLAALDRMTKEEILPYLEALHESLLIPIVYVSHDITEVERLADTLVLLQDGRVVAAGPLYTLQSDPELPLLQAPEASVTIEGQVMRFDETYTLTTLAVAGGELVVPGHQGAAGGLRRLRISASDVSFTRVIPRETTILNCLPARILSITSHGGGNAAQVNVIAGLGEDGNGARIVGRITRKSKEALEMVEGAQVFAQIKSVALIAAKSGSALAAPNSPSR</sequence>
<dbReference type="PANTHER" id="PTHR43514">
    <property type="entry name" value="ABC TRANSPORTER I FAMILY MEMBER 10"/>
    <property type="match status" value="1"/>
</dbReference>
<dbReference type="InterPro" id="IPR004606">
    <property type="entry name" value="Mop_domain"/>
</dbReference>
<dbReference type="SUPFAM" id="SSF52540">
    <property type="entry name" value="P-loop containing nucleoside triphosphate hydrolases"/>
    <property type="match status" value="1"/>
</dbReference>
<dbReference type="InterPro" id="IPR008995">
    <property type="entry name" value="Mo/tungstate-bd_C_term_dom"/>
</dbReference>
<evidence type="ECO:0000256" key="9">
    <source>
        <dbReference type="ARBA" id="ARBA00023136"/>
    </source>
</evidence>
<dbReference type="PROSITE" id="PS51866">
    <property type="entry name" value="MOP"/>
    <property type="match status" value="1"/>
</dbReference>
<dbReference type="RefSeq" id="WP_046478126.1">
    <property type="nucleotide sequence ID" value="NZ_LN829118.1"/>
</dbReference>
<dbReference type="KEGG" id="fil:BN1229_v1_2070"/>
<keyword evidence="8" id="KW-1278">Translocase</keyword>
<dbReference type="EMBL" id="LN829119">
    <property type="protein sequence ID" value="CPR19233.1"/>
    <property type="molecule type" value="Genomic_DNA"/>
</dbReference>
<evidence type="ECO:0000259" key="12">
    <source>
        <dbReference type="PROSITE" id="PS51866"/>
    </source>
</evidence>
<dbReference type="InterPro" id="IPR003593">
    <property type="entry name" value="AAA+_ATPase"/>
</dbReference>
<dbReference type="InterPro" id="IPR050334">
    <property type="entry name" value="Molybdenum_import_ModC"/>
</dbReference>
<evidence type="ECO:0000256" key="7">
    <source>
        <dbReference type="ARBA" id="ARBA00022840"/>
    </source>
</evidence>
<accession>A0A0D6JFZ2</accession>
<evidence type="ECO:0000313" key="14">
    <source>
        <dbReference type="Proteomes" id="UP000033187"/>
    </source>
</evidence>
<dbReference type="KEGG" id="fiy:BN1229_v1_2070"/>
<evidence type="ECO:0000259" key="11">
    <source>
        <dbReference type="PROSITE" id="PS50893"/>
    </source>
</evidence>
<dbReference type="AlphaFoldDB" id="A0A0D6JFZ2"/>
<keyword evidence="5" id="KW-0997">Cell inner membrane</keyword>
<comment type="similarity">
    <text evidence="1">Belongs to the ABC transporter superfamily.</text>
</comment>
<evidence type="ECO:0000256" key="10">
    <source>
        <dbReference type="PROSITE-ProRule" id="PRU01213"/>
    </source>
</evidence>
<evidence type="ECO:0000256" key="1">
    <source>
        <dbReference type="ARBA" id="ARBA00005417"/>
    </source>
</evidence>
<evidence type="ECO:0000256" key="2">
    <source>
        <dbReference type="ARBA" id="ARBA00022448"/>
    </source>
</evidence>
<dbReference type="GO" id="GO:0016020">
    <property type="term" value="C:membrane"/>
    <property type="evidence" value="ECO:0007669"/>
    <property type="project" value="InterPro"/>
</dbReference>
<reference evidence="14" key="1">
    <citation type="submission" date="2015-02" db="EMBL/GenBank/DDBJ databases">
        <authorList>
            <person name="Chooi Y.-H."/>
        </authorList>
    </citation>
    <scope>NUCLEOTIDE SEQUENCE [LARGE SCALE GENOMIC DNA]</scope>
    <source>
        <strain evidence="14">strain Y</strain>
    </source>
</reference>
<evidence type="ECO:0000256" key="3">
    <source>
        <dbReference type="ARBA" id="ARBA00022475"/>
    </source>
</evidence>
<dbReference type="PANTHER" id="PTHR43514:SF10">
    <property type="entry name" value="MOLYBDENUM IMPORT ATP-BINDING PROTEIN MODC 2"/>
    <property type="match status" value="1"/>
</dbReference>
<dbReference type="EC" id="3.6.3.29" evidence="13"/>
<dbReference type="InterPro" id="IPR017871">
    <property type="entry name" value="ABC_transporter-like_CS"/>
</dbReference>
<keyword evidence="9" id="KW-0472">Membrane</keyword>
<evidence type="ECO:0000256" key="6">
    <source>
        <dbReference type="ARBA" id="ARBA00022741"/>
    </source>
</evidence>
<feature type="domain" description="ABC transporter" evidence="11">
    <location>
        <begin position="5"/>
        <end position="240"/>
    </location>
</feature>
<keyword evidence="14" id="KW-1185">Reference proteome</keyword>
<dbReference type="SUPFAM" id="SSF50331">
    <property type="entry name" value="MOP-like"/>
    <property type="match status" value="1"/>
</dbReference>
<dbReference type="InterPro" id="IPR003439">
    <property type="entry name" value="ABC_transporter-like_ATP-bd"/>
</dbReference>
<keyword evidence="2" id="KW-0813">Transport</keyword>
<dbReference type="GO" id="GO:0015098">
    <property type="term" value="F:molybdate ion transmembrane transporter activity"/>
    <property type="evidence" value="ECO:0007669"/>
    <property type="project" value="InterPro"/>
</dbReference>
<evidence type="ECO:0000256" key="4">
    <source>
        <dbReference type="ARBA" id="ARBA00022505"/>
    </source>
</evidence>
<dbReference type="SMART" id="SM00382">
    <property type="entry name" value="AAA"/>
    <property type="match status" value="1"/>
</dbReference>
<organism evidence="13 14">
    <name type="scientific">Candidatus Filomicrobium marinum</name>
    <dbReference type="NCBI Taxonomy" id="1608628"/>
    <lineage>
        <taxon>Bacteria</taxon>
        <taxon>Pseudomonadati</taxon>
        <taxon>Pseudomonadota</taxon>
        <taxon>Alphaproteobacteria</taxon>
        <taxon>Hyphomicrobiales</taxon>
        <taxon>Hyphomicrobiaceae</taxon>
        <taxon>Filomicrobium</taxon>
    </lineage>
</organism>
<keyword evidence="13" id="KW-0378">Hydrolase</keyword>
<keyword evidence="6" id="KW-0547">Nucleotide-binding</keyword>
<dbReference type="Pfam" id="PF03459">
    <property type="entry name" value="TOBE"/>
    <property type="match status" value="1"/>
</dbReference>
<protein>
    <submittedName>
        <fullName evidence="13">Molybdenum import ATP-binding protein ModC</fullName>
        <ecNumber evidence="13">3.6.3.29</ecNumber>
    </submittedName>
</protein>
<dbReference type="Gene3D" id="3.40.50.300">
    <property type="entry name" value="P-loop containing nucleotide triphosphate hydrolases"/>
    <property type="match status" value="1"/>
</dbReference>
<proteinExistence type="inferred from homology"/>
<dbReference type="InterPro" id="IPR005116">
    <property type="entry name" value="Transp-assoc_OB_typ1"/>
</dbReference>
<keyword evidence="3" id="KW-1003">Cell membrane</keyword>
<keyword evidence="4 10" id="KW-0500">Molybdenum</keyword>
<dbReference type="GO" id="GO:0005524">
    <property type="term" value="F:ATP binding"/>
    <property type="evidence" value="ECO:0007669"/>
    <property type="project" value="UniProtKB-KW"/>
</dbReference>
<dbReference type="InterPro" id="IPR027417">
    <property type="entry name" value="P-loop_NTPase"/>
</dbReference>
<gene>
    <name evidence="13" type="primary">modC</name>
    <name evidence="13" type="ORF">YBN1229_v1_2070</name>
</gene>
<dbReference type="GO" id="GO:0016887">
    <property type="term" value="F:ATP hydrolysis activity"/>
    <property type="evidence" value="ECO:0007669"/>
    <property type="project" value="InterPro"/>
</dbReference>
<dbReference type="Pfam" id="PF00005">
    <property type="entry name" value="ABC_tran"/>
    <property type="match status" value="1"/>
</dbReference>
<name>A0A0D6JFZ2_9HYPH</name>
<evidence type="ECO:0000256" key="5">
    <source>
        <dbReference type="ARBA" id="ARBA00022519"/>
    </source>
</evidence>
<dbReference type="PROSITE" id="PS50893">
    <property type="entry name" value="ABC_TRANSPORTER_2"/>
    <property type="match status" value="1"/>
</dbReference>
<dbReference type="GO" id="GO:0140359">
    <property type="term" value="F:ABC-type transporter activity"/>
    <property type="evidence" value="ECO:0007669"/>
    <property type="project" value="InterPro"/>
</dbReference>
<evidence type="ECO:0000256" key="8">
    <source>
        <dbReference type="ARBA" id="ARBA00022967"/>
    </source>
</evidence>